<keyword evidence="2" id="KW-1185">Reference proteome</keyword>
<evidence type="ECO:0000313" key="1">
    <source>
        <dbReference type="EnsemblMetazoa" id="tetur01g13610.1"/>
    </source>
</evidence>
<dbReference type="SMART" id="SM00238">
    <property type="entry name" value="BIR"/>
    <property type="match status" value="1"/>
</dbReference>
<dbReference type="EMBL" id="CAEY01000474">
    <property type="status" value="NOT_ANNOTATED_CDS"/>
    <property type="molecule type" value="Genomic_DNA"/>
</dbReference>
<dbReference type="HOGENOM" id="CLU_014435_0_2_1"/>
<accession>T1JTC4</accession>
<protein>
    <submittedName>
        <fullName evidence="1">Uncharacterized protein</fullName>
    </submittedName>
</protein>
<dbReference type="PANTHER" id="PTHR10044">
    <property type="entry name" value="INHIBITOR OF APOPTOSIS"/>
    <property type="match status" value="1"/>
</dbReference>
<name>T1JTC4_TETUR</name>
<dbReference type="CDD" id="cd00022">
    <property type="entry name" value="BIR"/>
    <property type="match status" value="1"/>
</dbReference>
<reference evidence="2" key="1">
    <citation type="submission" date="2011-08" db="EMBL/GenBank/DDBJ databases">
        <authorList>
            <person name="Rombauts S."/>
        </authorList>
    </citation>
    <scope>NUCLEOTIDE SEQUENCE</scope>
    <source>
        <strain evidence="2">London</strain>
    </source>
</reference>
<reference evidence="1" key="2">
    <citation type="submission" date="2015-06" db="UniProtKB">
        <authorList>
            <consortium name="EnsemblMetazoa"/>
        </authorList>
    </citation>
    <scope>IDENTIFICATION</scope>
</reference>
<dbReference type="PANTHER" id="PTHR10044:SF139">
    <property type="entry name" value="DEATH-ASSOCIATED INHIBITOR OF APOPTOSIS 2"/>
    <property type="match status" value="1"/>
</dbReference>
<dbReference type="GO" id="GO:0051726">
    <property type="term" value="P:regulation of cell cycle"/>
    <property type="evidence" value="ECO:0007669"/>
    <property type="project" value="TreeGrafter"/>
</dbReference>
<dbReference type="Gene3D" id="1.10.1170.10">
    <property type="entry name" value="Inhibitor Of Apoptosis Protein (2mihbC-IAP-1), Chain A"/>
    <property type="match status" value="1"/>
</dbReference>
<dbReference type="InterPro" id="IPR050784">
    <property type="entry name" value="IAP"/>
</dbReference>
<dbReference type="SUPFAM" id="SSF57924">
    <property type="entry name" value="Inhibitor of apoptosis (IAP) repeat"/>
    <property type="match status" value="1"/>
</dbReference>
<dbReference type="PROSITE" id="PS50143">
    <property type="entry name" value="BIR_REPEAT_2"/>
    <property type="match status" value="1"/>
</dbReference>
<dbReference type="GO" id="GO:0005737">
    <property type="term" value="C:cytoplasm"/>
    <property type="evidence" value="ECO:0007669"/>
    <property type="project" value="TreeGrafter"/>
</dbReference>
<dbReference type="Pfam" id="PF00653">
    <property type="entry name" value="BIR"/>
    <property type="match status" value="1"/>
</dbReference>
<sequence length="234" mass="26902">MSSTSNIYFSECERLKTFLENGWPHSFLSPEAMAKCGFYYTGVNDDVKCPFCNVVLCDWISGDVPIREHIRASGRCQFVNGYDVGNIFIGDDPREIFDSTPGEDVCGLFTPKITASKQIDEQKKLSKNAKKKLRKKRKKSELKDNELLSLDDKLDDETNFDIEYIEDELPKDSLYYQFMEVFDKFKVVSAAEEPVTGENTDPAKTILKRKQPGELEFFEDNEQKISKRKSKLLN</sequence>
<dbReference type="AlphaFoldDB" id="T1JTC4"/>
<dbReference type="Proteomes" id="UP000015104">
    <property type="component" value="Unassembled WGS sequence"/>
</dbReference>
<proteinExistence type="predicted"/>
<dbReference type="GO" id="GO:0005634">
    <property type="term" value="C:nucleus"/>
    <property type="evidence" value="ECO:0007669"/>
    <property type="project" value="TreeGrafter"/>
</dbReference>
<evidence type="ECO:0000313" key="2">
    <source>
        <dbReference type="Proteomes" id="UP000015104"/>
    </source>
</evidence>
<dbReference type="STRING" id="32264.T1JTC4"/>
<dbReference type="EnsemblMetazoa" id="tetur01g13610.1">
    <property type="protein sequence ID" value="tetur01g13610.1"/>
    <property type="gene ID" value="tetur01g13610"/>
</dbReference>
<organism evidence="1 2">
    <name type="scientific">Tetranychus urticae</name>
    <name type="common">Two-spotted spider mite</name>
    <dbReference type="NCBI Taxonomy" id="32264"/>
    <lineage>
        <taxon>Eukaryota</taxon>
        <taxon>Metazoa</taxon>
        <taxon>Ecdysozoa</taxon>
        <taxon>Arthropoda</taxon>
        <taxon>Chelicerata</taxon>
        <taxon>Arachnida</taxon>
        <taxon>Acari</taxon>
        <taxon>Acariformes</taxon>
        <taxon>Trombidiformes</taxon>
        <taxon>Prostigmata</taxon>
        <taxon>Eleutherengona</taxon>
        <taxon>Raphignathae</taxon>
        <taxon>Tetranychoidea</taxon>
        <taxon>Tetranychidae</taxon>
        <taxon>Tetranychus</taxon>
    </lineage>
</organism>
<dbReference type="InterPro" id="IPR001370">
    <property type="entry name" value="BIR_rpt"/>
</dbReference>